<dbReference type="AlphaFoldDB" id="A0AAP0HTC0"/>
<dbReference type="EMBL" id="JBBNAE010000009">
    <property type="protein sequence ID" value="KAK9097289.1"/>
    <property type="molecule type" value="Genomic_DNA"/>
</dbReference>
<keyword evidence="3" id="KW-1185">Reference proteome</keyword>
<dbReference type="Proteomes" id="UP001417504">
    <property type="component" value="Unassembled WGS sequence"/>
</dbReference>
<gene>
    <name evidence="2" type="ORF">Sjap_022786</name>
</gene>
<accession>A0AAP0HTC0</accession>
<reference evidence="2 3" key="1">
    <citation type="submission" date="2024-01" db="EMBL/GenBank/DDBJ databases">
        <title>Genome assemblies of Stephania.</title>
        <authorList>
            <person name="Yang L."/>
        </authorList>
    </citation>
    <scope>NUCLEOTIDE SEQUENCE [LARGE SCALE GENOMIC DNA]</scope>
    <source>
        <strain evidence="2">QJT</strain>
        <tissue evidence="2">Leaf</tissue>
    </source>
</reference>
<organism evidence="2 3">
    <name type="scientific">Stephania japonica</name>
    <dbReference type="NCBI Taxonomy" id="461633"/>
    <lineage>
        <taxon>Eukaryota</taxon>
        <taxon>Viridiplantae</taxon>
        <taxon>Streptophyta</taxon>
        <taxon>Embryophyta</taxon>
        <taxon>Tracheophyta</taxon>
        <taxon>Spermatophyta</taxon>
        <taxon>Magnoliopsida</taxon>
        <taxon>Ranunculales</taxon>
        <taxon>Menispermaceae</taxon>
        <taxon>Menispermoideae</taxon>
        <taxon>Cissampelideae</taxon>
        <taxon>Stephania</taxon>
    </lineage>
</organism>
<feature type="chain" id="PRO_5042916280" evidence="1">
    <location>
        <begin position="35"/>
        <end position="102"/>
    </location>
</feature>
<protein>
    <submittedName>
        <fullName evidence="2">Uncharacterized protein</fullName>
    </submittedName>
</protein>
<evidence type="ECO:0000313" key="3">
    <source>
        <dbReference type="Proteomes" id="UP001417504"/>
    </source>
</evidence>
<evidence type="ECO:0000256" key="1">
    <source>
        <dbReference type="SAM" id="SignalP"/>
    </source>
</evidence>
<evidence type="ECO:0000313" key="2">
    <source>
        <dbReference type="EMBL" id="KAK9097289.1"/>
    </source>
</evidence>
<name>A0AAP0HTC0_9MAGN</name>
<comment type="caution">
    <text evidence="2">The sequence shown here is derived from an EMBL/GenBank/DDBJ whole genome shotgun (WGS) entry which is preliminary data.</text>
</comment>
<feature type="signal peptide" evidence="1">
    <location>
        <begin position="1"/>
        <end position="34"/>
    </location>
</feature>
<keyword evidence="1" id="KW-0732">Signal</keyword>
<proteinExistence type="predicted"/>
<sequence>MAFRKSDSTKHLSLNLSVLLIILVLAYQLSSVHCRPIRSVNEKKNGIIDVGCDDKQACGANRSGAGDHTTDFSVPSKNARSTYMKSYEYKLASGPSRRGPGH</sequence>